<dbReference type="EMBL" id="LWQS01000049">
    <property type="protein sequence ID" value="OAN45957.1"/>
    <property type="molecule type" value="Genomic_DNA"/>
</dbReference>
<name>A0A178MCT4_9CHLR</name>
<dbReference type="RefSeq" id="WP_066786501.1">
    <property type="nucleotide sequence ID" value="NZ_LWQS01000049.1"/>
</dbReference>
<keyword evidence="1" id="KW-0812">Transmembrane</keyword>
<keyword evidence="1" id="KW-0472">Membrane</keyword>
<sequence length="82" mass="8526">MALLGSLIALGAALVFAALAIATLWGGWQAVQRELVRGFVSTNPPVGERIWSILFTVVPLLGAALLGLLAAWRIAQVAFGLG</sequence>
<accession>A0A178MCT4</accession>
<evidence type="ECO:0000313" key="3">
    <source>
        <dbReference type="Proteomes" id="UP000078287"/>
    </source>
</evidence>
<evidence type="ECO:0000313" key="2">
    <source>
        <dbReference type="EMBL" id="OAN45957.1"/>
    </source>
</evidence>
<reference evidence="2 3" key="1">
    <citation type="submission" date="2016-04" db="EMBL/GenBank/DDBJ databases">
        <title>Chloroflexus islandicus sp. nov., a thermophilic filamentous anoxygenic phototrophic bacterium from geyser Strokkur (Iceland).</title>
        <authorList>
            <person name="Gaisin V.A."/>
            <person name="Kalashnikov A.M."/>
            <person name="Sukhacheva M.V."/>
            <person name="Grouzdev D.S."/>
            <person name="Ivanov T.M."/>
            <person name="Kuznetsov B."/>
            <person name="Gorlenko V.M."/>
        </authorList>
    </citation>
    <scope>NUCLEOTIDE SEQUENCE [LARGE SCALE GENOMIC DNA]</scope>
    <source>
        <strain evidence="3">isl-2</strain>
    </source>
</reference>
<protein>
    <recommendedName>
        <fullName evidence="4">Phosphate ABC transporter permease subunit PstC</fullName>
    </recommendedName>
</protein>
<feature type="transmembrane region" description="Helical" evidence="1">
    <location>
        <begin position="50"/>
        <end position="72"/>
    </location>
</feature>
<keyword evidence="1" id="KW-1133">Transmembrane helix</keyword>
<dbReference type="Proteomes" id="UP000078287">
    <property type="component" value="Unassembled WGS sequence"/>
</dbReference>
<dbReference type="STRING" id="1707952.A6A03_01460"/>
<organism evidence="2 3">
    <name type="scientific">Chloroflexus islandicus</name>
    <dbReference type="NCBI Taxonomy" id="1707952"/>
    <lineage>
        <taxon>Bacteria</taxon>
        <taxon>Bacillati</taxon>
        <taxon>Chloroflexota</taxon>
        <taxon>Chloroflexia</taxon>
        <taxon>Chloroflexales</taxon>
        <taxon>Chloroflexineae</taxon>
        <taxon>Chloroflexaceae</taxon>
        <taxon>Chloroflexus</taxon>
    </lineage>
</organism>
<proteinExistence type="predicted"/>
<keyword evidence="3" id="KW-1185">Reference proteome</keyword>
<comment type="caution">
    <text evidence="2">The sequence shown here is derived from an EMBL/GenBank/DDBJ whole genome shotgun (WGS) entry which is preliminary data.</text>
</comment>
<evidence type="ECO:0000256" key="1">
    <source>
        <dbReference type="SAM" id="Phobius"/>
    </source>
</evidence>
<dbReference type="AlphaFoldDB" id="A0A178MCT4"/>
<dbReference type="OrthoDB" id="166714at2"/>
<gene>
    <name evidence="2" type="ORF">A6A03_01460</name>
</gene>
<evidence type="ECO:0008006" key="4">
    <source>
        <dbReference type="Google" id="ProtNLM"/>
    </source>
</evidence>